<dbReference type="PANTHER" id="PTHR30435:SF19">
    <property type="entry name" value="FLAGELLAR BASAL-BODY ROD PROTEIN FLGG"/>
    <property type="match status" value="1"/>
</dbReference>
<dbReference type="GO" id="GO:0071978">
    <property type="term" value="P:bacterial-type flagellum-dependent swarming motility"/>
    <property type="evidence" value="ECO:0007669"/>
    <property type="project" value="TreeGrafter"/>
</dbReference>
<dbReference type="InterPro" id="IPR053967">
    <property type="entry name" value="LlgE_F_G-like_D1"/>
</dbReference>
<evidence type="ECO:0000313" key="9">
    <source>
        <dbReference type="Proteomes" id="UP000247763"/>
    </source>
</evidence>
<evidence type="ECO:0000256" key="4">
    <source>
        <dbReference type="RuleBase" id="RU362116"/>
    </source>
</evidence>
<dbReference type="InterPro" id="IPR010930">
    <property type="entry name" value="Flg_bb/hook_C_dom"/>
</dbReference>
<evidence type="ECO:0000256" key="2">
    <source>
        <dbReference type="ARBA" id="ARBA00009677"/>
    </source>
</evidence>
<dbReference type="InterPro" id="IPR020013">
    <property type="entry name" value="Flagellar_FlgE/F/G"/>
</dbReference>
<evidence type="ECO:0000256" key="1">
    <source>
        <dbReference type="ARBA" id="ARBA00004117"/>
    </source>
</evidence>
<comment type="subcellular location">
    <subcellularLocation>
        <location evidence="1 4">Bacterial flagellum basal body</location>
    </subcellularLocation>
</comment>
<organism evidence="8 9">
    <name type="scientific">Phenylobacterium parvum</name>
    <dbReference type="NCBI Taxonomy" id="2201350"/>
    <lineage>
        <taxon>Bacteria</taxon>
        <taxon>Pseudomonadati</taxon>
        <taxon>Pseudomonadota</taxon>
        <taxon>Alphaproteobacteria</taxon>
        <taxon>Caulobacterales</taxon>
        <taxon>Caulobacteraceae</taxon>
        <taxon>Phenylobacterium</taxon>
    </lineage>
</organism>
<feature type="domain" description="Flagellar hook protein FlgE/F/G-like D1" evidence="7">
    <location>
        <begin position="85"/>
        <end position="150"/>
    </location>
</feature>
<dbReference type="GO" id="GO:0030694">
    <property type="term" value="C:bacterial-type flagellum basal body, rod"/>
    <property type="evidence" value="ECO:0007669"/>
    <property type="project" value="UniProtKB-UniRule"/>
</dbReference>
<dbReference type="Pfam" id="PF06429">
    <property type="entry name" value="Flg_bbr_C"/>
    <property type="match status" value="1"/>
</dbReference>
<dbReference type="InterPro" id="IPR037925">
    <property type="entry name" value="FlgE/F/G-like"/>
</dbReference>
<accession>A0A2Z3I1Y3</accession>
<dbReference type="EMBL" id="CP029479">
    <property type="protein sequence ID" value="AWM77808.1"/>
    <property type="molecule type" value="Genomic_DNA"/>
</dbReference>
<dbReference type="InterPro" id="IPR012836">
    <property type="entry name" value="FlgF"/>
</dbReference>
<keyword evidence="9" id="KW-1185">Reference proteome</keyword>
<feature type="domain" description="Flagellar basal-body/hook protein C-terminal" evidence="6">
    <location>
        <begin position="195"/>
        <end position="237"/>
    </location>
</feature>
<proteinExistence type="inferred from homology"/>
<dbReference type="RefSeq" id="WP_110450375.1">
    <property type="nucleotide sequence ID" value="NZ_CP029479.1"/>
</dbReference>
<dbReference type="NCBIfam" id="TIGR03506">
    <property type="entry name" value="FlgEFG_subfam"/>
    <property type="match status" value="1"/>
</dbReference>
<comment type="subunit">
    <text evidence="4">The basal body constitutes a major portion of the flagellar organelle and consists of five rings (E,L,P,S, and M) mounted on a central rod. The rod consists of about 26 subunits of FlgG in the distal portion, and FlgB, FlgC and FlgF are thought to build up the proximal portion of the rod with about 6 subunits each.</text>
</comment>
<dbReference type="Pfam" id="PF22692">
    <property type="entry name" value="LlgE_F_G_D1"/>
    <property type="match status" value="1"/>
</dbReference>
<dbReference type="OrthoDB" id="9804559at2"/>
<sequence>MDNALYVGLSRQMTLRRQLDIVANNIANADTTGFKAEQPLVRTEPRAPARTVDGPNPIKFVIDGGLARDFSQGALRTTNAAFDLAIDGPGFFRIQTPNGERFTRDGHFRLDDTGRIVTQAGQPVLDSGGAEVVIDPKKGIVEIARDGSMSQGIEQVGRLGVFAFADLSVLEKSGDNQFRNTSNQQPEPAPGSLLRQGMLEGSNVNPILQVTDMVEVTRAYESLARMMESTQELSRRTVERLGRVE</sequence>
<dbReference type="Proteomes" id="UP000247763">
    <property type="component" value="Chromosome"/>
</dbReference>
<dbReference type="PANTHER" id="PTHR30435">
    <property type="entry name" value="FLAGELLAR PROTEIN"/>
    <property type="match status" value="1"/>
</dbReference>
<dbReference type="Pfam" id="PF00460">
    <property type="entry name" value="Flg_bb_rod"/>
    <property type="match status" value="1"/>
</dbReference>
<protein>
    <recommendedName>
        <fullName evidence="4">Flagellar basal-body rod protein FlgF</fullName>
    </recommendedName>
</protein>
<dbReference type="NCBIfam" id="TIGR02490">
    <property type="entry name" value="flgF"/>
    <property type="match status" value="1"/>
</dbReference>
<keyword evidence="8" id="KW-0969">Cilium</keyword>
<feature type="domain" description="Flagellar basal body rod protein N-terminal" evidence="5">
    <location>
        <begin position="5"/>
        <end position="35"/>
    </location>
</feature>
<comment type="similarity">
    <text evidence="2 4">Belongs to the flagella basal body rod proteins family.</text>
</comment>
<reference evidence="9" key="1">
    <citation type="submission" date="2018-05" db="EMBL/GenBank/DDBJ databases">
        <title>Genome sequencing of Phenylobacterium sp. HYN0004.</title>
        <authorList>
            <person name="Yi H."/>
            <person name="Baek C."/>
        </authorList>
    </citation>
    <scope>NUCLEOTIDE SEQUENCE [LARGE SCALE GENOMIC DNA]</scope>
    <source>
        <strain evidence="9">HYN0004</strain>
    </source>
</reference>
<name>A0A2Z3I1Y3_9CAUL</name>
<dbReference type="AlphaFoldDB" id="A0A2Z3I1Y3"/>
<gene>
    <name evidence="8" type="primary">flgF</name>
    <name evidence="8" type="ORF">HYN04_08540</name>
</gene>
<evidence type="ECO:0000313" key="8">
    <source>
        <dbReference type="EMBL" id="AWM77808.1"/>
    </source>
</evidence>
<evidence type="ECO:0000259" key="7">
    <source>
        <dbReference type="Pfam" id="PF22692"/>
    </source>
</evidence>
<dbReference type="SUPFAM" id="SSF117143">
    <property type="entry name" value="Flagellar hook protein flgE"/>
    <property type="match status" value="1"/>
</dbReference>
<dbReference type="KEGG" id="phb:HYN04_08540"/>
<evidence type="ECO:0000256" key="3">
    <source>
        <dbReference type="ARBA" id="ARBA00023143"/>
    </source>
</evidence>
<evidence type="ECO:0000259" key="5">
    <source>
        <dbReference type="Pfam" id="PF00460"/>
    </source>
</evidence>
<keyword evidence="3 4" id="KW-0975">Bacterial flagellum</keyword>
<dbReference type="InterPro" id="IPR001444">
    <property type="entry name" value="Flag_bb_rod_N"/>
</dbReference>
<dbReference type="InterPro" id="IPR019776">
    <property type="entry name" value="Flagellar_basal_body_rod_CS"/>
</dbReference>
<keyword evidence="8" id="KW-0282">Flagellum</keyword>
<dbReference type="PROSITE" id="PS00588">
    <property type="entry name" value="FLAGELLA_BB_ROD"/>
    <property type="match status" value="1"/>
</dbReference>
<evidence type="ECO:0000259" key="6">
    <source>
        <dbReference type="Pfam" id="PF06429"/>
    </source>
</evidence>
<keyword evidence="8" id="KW-0966">Cell projection</keyword>